<dbReference type="GO" id="GO:0005634">
    <property type="term" value="C:nucleus"/>
    <property type="evidence" value="ECO:0007669"/>
    <property type="project" value="UniProtKB-SubCell"/>
</dbReference>
<dbReference type="InterPro" id="IPR049730">
    <property type="entry name" value="SNF2/RAD54-like_C"/>
</dbReference>
<dbReference type="GO" id="GO:0005721">
    <property type="term" value="C:pericentric heterochromatin"/>
    <property type="evidence" value="ECO:0007669"/>
    <property type="project" value="TreeGrafter"/>
</dbReference>
<accession>A0A7R9BM21</accession>
<protein>
    <submittedName>
        <fullName evidence="22">Uncharacterized protein</fullName>
    </submittedName>
</protein>
<dbReference type="InterPro" id="IPR014001">
    <property type="entry name" value="Helicase_ATP-bd"/>
</dbReference>
<evidence type="ECO:0000256" key="4">
    <source>
        <dbReference type="ARBA" id="ARBA00007025"/>
    </source>
</evidence>
<evidence type="ECO:0000256" key="14">
    <source>
        <dbReference type="ARBA" id="ARBA00023014"/>
    </source>
</evidence>
<keyword evidence="12" id="KW-1278">Translocase</keyword>
<feature type="region of interest" description="Disordered" evidence="18">
    <location>
        <begin position="1"/>
        <end position="45"/>
    </location>
</feature>
<dbReference type="GO" id="GO:0005739">
    <property type="term" value="C:mitochondrion"/>
    <property type="evidence" value="ECO:0007669"/>
    <property type="project" value="UniProtKB-ARBA"/>
</dbReference>
<evidence type="ECO:0000256" key="8">
    <source>
        <dbReference type="ARBA" id="ARBA00022741"/>
    </source>
</evidence>
<evidence type="ECO:0000259" key="20">
    <source>
        <dbReference type="PROSITE" id="PS51194"/>
    </source>
</evidence>
<dbReference type="NCBIfam" id="NF004538">
    <property type="entry name" value="PRK05888.1-4"/>
    <property type="match status" value="1"/>
</dbReference>
<keyword evidence="10" id="KW-0347">Helicase</keyword>
<evidence type="ECO:0000259" key="19">
    <source>
        <dbReference type="PROSITE" id="PS51192"/>
    </source>
</evidence>
<dbReference type="CDD" id="cd18793">
    <property type="entry name" value="SF2_C_SNF"/>
    <property type="match status" value="1"/>
</dbReference>
<comment type="cofactor">
    <cofactor evidence="1">
        <name>[4Fe-4S] cluster</name>
        <dbReference type="ChEBI" id="CHEBI:49883"/>
    </cofactor>
</comment>
<feature type="coiled-coil region" evidence="17">
    <location>
        <begin position="133"/>
        <end position="193"/>
    </location>
</feature>
<keyword evidence="23" id="KW-1185">Reference proteome</keyword>
<evidence type="ECO:0000256" key="15">
    <source>
        <dbReference type="ARBA" id="ARBA00023054"/>
    </source>
</evidence>
<dbReference type="Pfam" id="PF12838">
    <property type="entry name" value="Fer4_7"/>
    <property type="match status" value="1"/>
</dbReference>
<reference evidence="22" key="1">
    <citation type="submission" date="2020-11" db="EMBL/GenBank/DDBJ databases">
        <authorList>
            <person name="Tran Van P."/>
        </authorList>
    </citation>
    <scope>NUCLEOTIDE SEQUENCE</scope>
</reference>
<dbReference type="GO" id="GO:0044027">
    <property type="term" value="P:negative regulation of gene expression via chromosomal CpG island methylation"/>
    <property type="evidence" value="ECO:0007669"/>
    <property type="project" value="TreeGrafter"/>
</dbReference>
<evidence type="ECO:0000256" key="1">
    <source>
        <dbReference type="ARBA" id="ARBA00001966"/>
    </source>
</evidence>
<gene>
    <name evidence="22" type="ORF">NMOB1V02_LOCUS5551</name>
</gene>
<dbReference type="GO" id="GO:0006346">
    <property type="term" value="P:DNA methylation-dependent constitutive heterochromatin formation"/>
    <property type="evidence" value="ECO:0007669"/>
    <property type="project" value="TreeGrafter"/>
</dbReference>
<dbReference type="EMBL" id="OA883062">
    <property type="protein sequence ID" value="CAD7277828.1"/>
    <property type="molecule type" value="Genomic_DNA"/>
</dbReference>
<dbReference type="GO" id="GO:0016651">
    <property type="term" value="F:oxidoreductase activity, acting on NAD(P)H"/>
    <property type="evidence" value="ECO:0007669"/>
    <property type="project" value="InterPro"/>
</dbReference>
<dbReference type="EMBL" id="CAJPEX010001025">
    <property type="protein sequence ID" value="CAG0917980.1"/>
    <property type="molecule type" value="Genomic_DNA"/>
</dbReference>
<evidence type="ECO:0000256" key="12">
    <source>
        <dbReference type="ARBA" id="ARBA00022967"/>
    </source>
</evidence>
<keyword evidence="15 17" id="KW-0175">Coiled coil</keyword>
<evidence type="ECO:0000256" key="18">
    <source>
        <dbReference type="SAM" id="MobiDB-lite"/>
    </source>
</evidence>
<dbReference type="SUPFAM" id="SSF54862">
    <property type="entry name" value="4Fe-4S ferredoxins"/>
    <property type="match status" value="1"/>
</dbReference>
<evidence type="ECO:0000259" key="21">
    <source>
        <dbReference type="PROSITE" id="PS51379"/>
    </source>
</evidence>
<dbReference type="PROSITE" id="PS51379">
    <property type="entry name" value="4FE4S_FER_2"/>
    <property type="match status" value="2"/>
</dbReference>
<dbReference type="AlphaFoldDB" id="A0A7R9BM21"/>
<feature type="domain" description="Helicase ATP-binding" evidence="19">
    <location>
        <begin position="249"/>
        <end position="422"/>
    </location>
</feature>
<dbReference type="GO" id="GO:0016787">
    <property type="term" value="F:hydrolase activity"/>
    <property type="evidence" value="ECO:0007669"/>
    <property type="project" value="UniProtKB-KW"/>
</dbReference>
<dbReference type="InterPro" id="IPR027417">
    <property type="entry name" value="P-loop_NTPase"/>
</dbReference>
<dbReference type="OrthoDB" id="448448at2759"/>
<dbReference type="HAMAP" id="MF_01351">
    <property type="entry name" value="NDH1_NuoI"/>
    <property type="match status" value="1"/>
</dbReference>
<dbReference type="InterPro" id="IPR017896">
    <property type="entry name" value="4Fe4S_Fe-S-bd"/>
</dbReference>
<dbReference type="Gene3D" id="3.40.50.300">
    <property type="entry name" value="P-loop containing nucleotide triphosphate hydrolases"/>
    <property type="match status" value="1"/>
</dbReference>
<dbReference type="Pfam" id="PF00176">
    <property type="entry name" value="SNF2-rel_dom"/>
    <property type="match status" value="1"/>
</dbReference>
<keyword evidence="8" id="KW-0547">Nucleotide-binding</keyword>
<keyword evidence="16" id="KW-0539">Nucleus</keyword>
<dbReference type="InterPro" id="IPR010226">
    <property type="entry name" value="NADH_quinone_OxRdtase_chainI"/>
</dbReference>
<sequence length="1098" mass="124378">MPRCGTRRSTRPLQESNKPQSSNSAFKEKKPAIGEATSPGNIEHSNIENEILVVASEKPSVTSALDVKAEEKKEVLTEDDRLSPVSLNSSITAASDFSKNLDVDINLDEDAKSLSSETPEPDTLETKYNISALANLEAERSARNAQYEKLQMLLSKSAFYSEFLKKMIEKQQASFLERKAKQEERLIKGTNKRRGGKQKGRAKRAKVVEANSEEDEAIAEMNSNEGLLNLTLFKGSLRPYQVEGVSWMAQLYAAATSGILADEMGLGKTVQVIALVCHLVAMGVRSKPYMIVVPLSTITNWSLEFDRFAPEIPYIIYHGPEQTRRPLLKQCHKSVPLKSIPETMKPVILTTYETVVYDANLLSAIDWSFIVVDEGHRLKNHKCRLAQMLRTMRTANRFLLTGTPLQNDMSELWALLNFLMPDVFNNLSDFSSWFDPASLASSDADSILMNEERSNQVISKFHEIISPFMLRRVKAECGLNLPPKREILVKCRMTDTQLRLYEAILDYSIFDIVKSRKDKEDVKRDEKGRPIRLSAKMDFKIFYERNGMSENALTSYYSKVADIMSYRKTSASSCGMVKDYEFNVKMQSPISQLQKCASHPYLLAYPLDPAGGYLMDENIVNSCGKMLMLDRLLTRLLERGHKVLIFSHFVLTVNVLQDYLYLKGIEFSRLDGTMKLSDRAENIKKFNDDPNRNIFLLSTRAGGLGLNLMAADTVIIYDSDWNPQVDLQAQDRAHRIGQTKPVIVYRFVTMDTVDEVIMARAAAKRKLETAILGVGDYSSRKYSAPEEEKNVMDEVTKKLKNLNRATVVDSSKACITDEQLEAMLDRTGLEEEKQDLSWKHEYVGPAQIAKKKRDSLMAEKKKNRQSAASVVPFEVLVDCAKSEEPAVKKKVLPKILSFVYHVHPTISFHRFAKLYFNVPRRSCYKIVTQPEESLDFTSLSDRAAQAAFMKDFFRGMGMTTATIFKEPATINYPFEKGPLSPRFRGEHALRRYPSGEERCIACKLCEAVCPAQAITIEAEERADGSRRTTRYDIDMTKCIYCGFCQEACPVDAIVEGPNFEFSTETHEELLYNKEKLLNNGDKWEAEIAANIEADHLYR</sequence>
<dbReference type="GO" id="GO:0003682">
    <property type="term" value="F:chromatin binding"/>
    <property type="evidence" value="ECO:0007669"/>
    <property type="project" value="TreeGrafter"/>
</dbReference>
<feature type="domain" description="4Fe-4S ferredoxin-type" evidence="21">
    <location>
        <begin position="1029"/>
        <end position="1058"/>
    </location>
</feature>
<comment type="subcellular location">
    <subcellularLocation>
        <location evidence="3">Nucleus</location>
    </subcellularLocation>
</comment>
<dbReference type="PROSITE" id="PS51192">
    <property type="entry name" value="HELICASE_ATP_BIND_1"/>
    <property type="match status" value="1"/>
</dbReference>
<evidence type="ECO:0000256" key="16">
    <source>
        <dbReference type="ARBA" id="ARBA00023242"/>
    </source>
</evidence>
<keyword evidence="7" id="KW-0479">Metal-binding</keyword>
<evidence type="ECO:0000256" key="3">
    <source>
        <dbReference type="ARBA" id="ARBA00004123"/>
    </source>
</evidence>
<evidence type="ECO:0000256" key="9">
    <source>
        <dbReference type="ARBA" id="ARBA00022801"/>
    </source>
</evidence>
<dbReference type="NCBIfam" id="TIGR01971">
    <property type="entry name" value="NuoI"/>
    <property type="match status" value="1"/>
</dbReference>
<dbReference type="FunFam" id="3.40.50.10810:FF:000015">
    <property type="entry name" value="lymphoid-specific helicase isoform X1"/>
    <property type="match status" value="1"/>
</dbReference>
<dbReference type="PANTHER" id="PTHR47161:SF1">
    <property type="entry name" value="LYMPHOID-SPECIFIC HELICASE"/>
    <property type="match status" value="1"/>
</dbReference>
<dbReference type="GO" id="GO:0016020">
    <property type="term" value="C:membrane"/>
    <property type="evidence" value="ECO:0007669"/>
    <property type="project" value="InterPro"/>
</dbReference>
<dbReference type="GO" id="GO:0005524">
    <property type="term" value="F:ATP binding"/>
    <property type="evidence" value="ECO:0007669"/>
    <property type="project" value="UniProtKB-KW"/>
</dbReference>
<dbReference type="Gene3D" id="3.30.70.3270">
    <property type="match status" value="1"/>
</dbReference>
<dbReference type="Pfam" id="PF00271">
    <property type="entry name" value="Helicase_C"/>
    <property type="match status" value="1"/>
</dbReference>
<evidence type="ECO:0000313" key="23">
    <source>
        <dbReference type="Proteomes" id="UP000678499"/>
    </source>
</evidence>
<dbReference type="SMART" id="SM00487">
    <property type="entry name" value="DEXDc"/>
    <property type="match status" value="1"/>
</dbReference>
<keyword evidence="14" id="KW-0411">Iron-sulfur</keyword>
<dbReference type="InterPro" id="IPR000330">
    <property type="entry name" value="SNF2_N"/>
</dbReference>
<evidence type="ECO:0000256" key="17">
    <source>
        <dbReference type="SAM" id="Coils"/>
    </source>
</evidence>
<comment type="similarity">
    <text evidence="4">Belongs to the SNF2/RAD54 helicase family.</text>
</comment>
<dbReference type="SMART" id="SM00490">
    <property type="entry name" value="HELICc"/>
    <property type="match status" value="1"/>
</dbReference>
<feature type="domain" description="4Fe-4S ferredoxin-type" evidence="21">
    <location>
        <begin position="990"/>
        <end position="1019"/>
    </location>
</feature>
<evidence type="ECO:0000256" key="13">
    <source>
        <dbReference type="ARBA" id="ARBA00023004"/>
    </source>
</evidence>
<evidence type="ECO:0000256" key="2">
    <source>
        <dbReference type="ARBA" id="ARBA00003257"/>
    </source>
</evidence>
<evidence type="ECO:0000256" key="6">
    <source>
        <dbReference type="ARBA" id="ARBA00022485"/>
    </source>
</evidence>
<dbReference type="PROSITE" id="PS00198">
    <property type="entry name" value="4FE4S_FER_1"/>
    <property type="match status" value="2"/>
</dbReference>
<dbReference type="GO" id="GO:0004386">
    <property type="term" value="F:helicase activity"/>
    <property type="evidence" value="ECO:0007669"/>
    <property type="project" value="UniProtKB-KW"/>
</dbReference>
<dbReference type="GO" id="GO:0031508">
    <property type="term" value="P:pericentric heterochromatin formation"/>
    <property type="evidence" value="ECO:0007669"/>
    <property type="project" value="TreeGrafter"/>
</dbReference>
<feature type="compositionally biased region" description="Polar residues" evidence="18">
    <location>
        <begin position="11"/>
        <end position="25"/>
    </location>
</feature>
<keyword evidence="13" id="KW-0408">Iron</keyword>
<dbReference type="NCBIfam" id="NF004539">
    <property type="entry name" value="PRK05888.1-5"/>
    <property type="match status" value="1"/>
</dbReference>
<evidence type="ECO:0000256" key="5">
    <source>
        <dbReference type="ARBA" id="ARBA00010277"/>
    </source>
</evidence>
<proteinExistence type="inferred from homology"/>
<dbReference type="InterPro" id="IPR038718">
    <property type="entry name" value="SNF2-like_sf"/>
</dbReference>
<evidence type="ECO:0000256" key="10">
    <source>
        <dbReference type="ARBA" id="ARBA00022806"/>
    </source>
</evidence>
<keyword evidence="6" id="KW-0004">4Fe-4S</keyword>
<feature type="compositionally biased region" description="Basic residues" evidence="18">
    <location>
        <begin position="1"/>
        <end position="10"/>
    </location>
</feature>
<dbReference type="PANTHER" id="PTHR47161">
    <property type="entry name" value="LYMPHOID-SPECIFIC HELICASE"/>
    <property type="match status" value="1"/>
</dbReference>
<feature type="domain" description="Helicase C-terminal" evidence="20">
    <location>
        <begin position="628"/>
        <end position="792"/>
    </location>
</feature>
<dbReference type="GO" id="GO:0046872">
    <property type="term" value="F:metal ion binding"/>
    <property type="evidence" value="ECO:0007669"/>
    <property type="project" value="UniProtKB-KW"/>
</dbReference>
<dbReference type="InterPro" id="IPR001650">
    <property type="entry name" value="Helicase_C-like"/>
</dbReference>
<dbReference type="Proteomes" id="UP000678499">
    <property type="component" value="Unassembled WGS sequence"/>
</dbReference>
<dbReference type="InterPro" id="IPR017900">
    <property type="entry name" value="4Fe4S_Fe_S_CS"/>
</dbReference>
<keyword evidence="9" id="KW-0378">Hydrolase</keyword>
<dbReference type="FunFam" id="3.30.70.3270:FF:000001">
    <property type="entry name" value="NADH-quinone oxidoreductase subunit I 1"/>
    <property type="match status" value="1"/>
</dbReference>
<evidence type="ECO:0000256" key="11">
    <source>
        <dbReference type="ARBA" id="ARBA00022840"/>
    </source>
</evidence>
<comment type="function">
    <text evidence="2">Core subunit of the mitochondrial membrane respiratory chain NADH dehydrogenase (Complex I) that is believed to belong to the minimal assembly required for catalysis. Complex I functions in the transfer of electrons from NADH to the respiratory chain. The immediate electron acceptor for the enzyme is believed to be ubiquinone.</text>
</comment>
<dbReference type="GO" id="GO:0051539">
    <property type="term" value="F:4 iron, 4 sulfur cluster binding"/>
    <property type="evidence" value="ECO:0007669"/>
    <property type="project" value="UniProtKB-KW"/>
</dbReference>
<evidence type="ECO:0000313" key="22">
    <source>
        <dbReference type="EMBL" id="CAD7277828.1"/>
    </source>
</evidence>
<organism evidence="22">
    <name type="scientific">Notodromas monacha</name>
    <dbReference type="NCBI Taxonomy" id="399045"/>
    <lineage>
        <taxon>Eukaryota</taxon>
        <taxon>Metazoa</taxon>
        <taxon>Ecdysozoa</taxon>
        <taxon>Arthropoda</taxon>
        <taxon>Crustacea</taxon>
        <taxon>Oligostraca</taxon>
        <taxon>Ostracoda</taxon>
        <taxon>Podocopa</taxon>
        <taxon>Podocopida</taxon>
        <taxon>Cypridocopina</taxon>
        <taxon>Cypridoidea</taxon>
        <taxon>Cyprididae</taxon>
        <taxon>Notodromas</taxon>
    </lineage>
</organism>
<comment type="similarity">
    <text evidence="5">Belongs to the complex I 23 kDa subunit family.</text>
</comment>
<name>A0A7R9BM21_9CRUS</name>
<dbReference type="Gene3D" id="3.40.50.10810">
    <property type="entry name" value="Tandem AAA-ATPase domain"/>
    <property type="match status" value="1"/>
</dbReference>
<evidence type="ECO:0000256" key="7">
    <source>
        <dbReference type="ARBA" id="ARBA00022723"/>
    </source>
</evidence>
<dbReference type="SUPFAM" id="SSF52540">
    <property type="entry name" value="P-loop containing nucleoside triphosphate hydrolases"/>
    <property type="match status" value="2"/>
</dbReference>
<dbReference type="PROSITE" id="PS51194">
    <property type="entry name" value="HELICASE_CTER"/>
    <property type="match status" value="1"/>
</dbReference>
<keyword evidence="11" id="KW-0067">ATP-binding</keyword>